<organism evidence="2 3">
    <name type="scientific">Mesorhizobium kowhaii</name>
    <dbReference type="NCBI Taxonomy" id="1300272"/>
    <lineage>
        <taxon>Bacteria</taxon>
        <taxon>Pseudomonadati</taxon>
        <taxon>Pseudomonadota</taxon>
        <taxon>Alphaproteobacteria</taxon>
        <taxon>Hyphomicrobiales</taxon>
        <taxon>Phyllobacteriaceae</taxon>
        <taxon>Mesorhizobium</taxon>
    </lineage>
</organism>
<feature type="chain" id="PRO_5016176415" evidence="1">
    <location>
        <begin position="26"/>
        <end position="134"/>
    </location>
</feature>
<name>A0A2W7CPV5_9HYPH</name>
<protein>
    <submittedName>
        <fullName evidence="2">Uncharacterized protein</fullName>
    </submittedName>
</protein>
<accession>A0A2W7CPV5</accession>
<feature type="signal peptide" evidence="1">
    <location>
        <begin position="1"/>
        <end position="25"/>
    </location>
</feature>
<dbReference type="Proteomes" id="UP000248616">
    <property type="component" value="Unassembled WGS sequence"/>
</dbReference>
<keyword evidence="1" id="KW-0732">Signal</keyword>
<evidence type="ECO:0000313" key="2">
    <source>
        <dbReference type="EMBL" id="PZV35869.1"/>
    </source>
</evidence>
<evidence type="ECO:0000313" key="3">
    <source>
        <dbReference type="Proteomes" id="UP000248616"/>
    </source>
</evidence>
<comment type="caution">
    <text evidence="2">The sequence shown here is derived from an EMBL/GenBank/DDBJ whole genome shotgun (WGS) entry which is preliminary data.</text>
</comment>
<dbReference type="AlphaFoldDB" id="A0A2W7CPV5"/>
<sequence>MKTRAFLTAIFAAIAGAAVCSPAFGQDQETWRYNVENGRYSANRQSISPGVHSLTGRIQFHSGQFGDHWSPVAHIAFTDSKLPTNADCFCNGVRASIYPDEPDTVKFFMIFNGKSELIAQAAVGRAITLQLGDR</sequence>
<dbReference type="EMBL" id="MZXV01000055">
    <property type="protein sequence ID" value="PZV35869.1"/>
    <property type="molecule type" value="Genomic_DNA"/>
</dbReference>
<reference evidence="3" key="1">
    <citation type="submission" date="2017-03" db="EMBL/GenBank/DDBJ databases">
        <authorList>
            <person name="Safronova V.I."/>
            <person name="Sazanova A.L."/>
            <person name="Chirak E.R."/>
        </authorList>
    </citation>
    <scope>NUCLEOTIDE SEQUENCE [LARGE SCALE GENOMIC DNA]</scope>
    <source>
        <strain evidence="3">Ach-343</strain>
    </source>
</reference>
<evidence type="ECO:0000256" key="1">
    <source>
        <dbReference type="SAM" id="SignalP"/>
    </source>
</evidence>
<keyword evidence="3" id="KW-1185">Reference proteome</keyword>
<proteinExistence type="predicted"/>
<gene>
    <name evidence="2" type="ORF">B5V02_24920</name>
</gene>